<accession>A0A7C9M8N1</accession>
<dbReference type="EMBL" id="WQLB01000010">
    <property type="protein sequence ID" value="MVN87059.1"/>
    <property type="molecule type" value="Genomic_DNA"/>
</dbReference>
<dbReference type="Proteomes" id="UP000483286">
    <property type="component" value="Unassembled WGS sequence"/>
</dbReference>
<evidence type="ECO:0000313" key="3">
    <source>
        <dbReference type="Proteomes" id="UP000483286"/>
    </source>
</evidence>
<keyword evidence="1" id="KW-0472">Membrane</keyword>
<dbReference type="AlphaFoldDB" id="A0A7C9M8N1"/>
<proteinExistence type="predicted"/>
<keyword evidence="1" id="KW-1133">Transmembrane helix</keyword>
<reference evidence="2 3" key="1">
    <citation type="submission" date="2019-12" db="EMBL/GenBank/DDBJ databases">
        <title>Deinococcus sp. HMF7620 Genome sequencing and assembly.</title>
        <authorList>
            <person name="Kang H."/>
            <person name="Kim H."/>
            <person name="Joh K."/>
        </authorList>
    </citation>
    <scope>NUCLEOTIDE SEQUENCE [LARGE SCALE GENOMIC DNA]</scope>
    <source>
        <strain evidence="2 3">HMF7620</strain>
    </source>
</reference>
<evidence type="ECO:0000313" key="2">
    <source>
        <dbReference type="EMBL" id="MVN87059.1"/>
    </source>
</evidence>
<organism evidence="2 3">
    <name type="scientific">Deinococcus arboris</name>
    <dbReference type="NCBI Taxonomy" id="2682977"/>
    <lineage>
        <taxon>Bacteria</taxon>
        <taxon>Thermotogati</taxon>
        <taxon>Deinococcota</taxon>
        <taxon>Deinococci</taxon>
        <taxon>Deinococcales</taxon>
        <taxon>Deinococcaceae</taxon>
        <taxon>Deinococcus</taxon>
    </lineage>
</organism>
<feature type="transmembrane region" description="Helical" evidence="1">
    <location>
        <begin position="39"/>
        <end position="61"/>
    </location>
</feature>
<comment type="caution">
    <text evidence="2">The sequence shown here is derived from an EMBL/GenBank/DDBJ whole genome shotgun (WGS) entry which is preliminary data.</text>
</comment>
<dbReference type="RefSeq" id="WP_157459106.1">
    <property type="nucleotide sequence ID" value="NZ_WQLB01000010.1"/>
</dbReference>
<keyword evidence="3" id="KW-1185">Reference proteome</keyword>
<protein>
    <submittedName>
        <fullName evidence="2">Uncharacterized protein</fullName>
    </submittedName>
</protein>
<sequence>MRTTADVKAEWDQGYAALYQYGFPLPLTHWGLVSSEYDAYFLGPLLLDWAVYALVCGLAVHGLRRILRARHRFLPWLLAPLWGWALWTTGQMTVDAALGELTWTTRFSVLDTRDAALSWGWRRRGLEGNGP</sequence>
<evidence type="ECO:0000256" key="1">
    <source>
        <dbReference type="SAM" id="Phobius"/>
    </source>
</evidence>
<keyword evidence="1" id="KW-0812">Transmembrane</keyword>
<name>A0A7C9M8N1_9DEIO</name>
<gene>
    <name evidence="2" type="ORF">GO986_09795</name>
</gene>